<reference evidence="2" key="1">
    <citation type="submission" date="2022-10" db="EMBL/GenBank/DDBJ databases">
        <title>The WGS of Solirubrobacter phytolaccae KCTC 29190.</title>
        <authorList>
            <person name="Jiang Z."/>
        </authorList>
    </citation>
    <scope>NUCLEOTIDE SEQUENCE</scope>
    <source>
        <strain evidence="2">KCTC 29190</strain>
    </source>
</reference>
<gene>
    <name evidence="2" type="ORF">OJ997_33995</name>
</gene>
<feature type="region of interest" description="Disordered" evidence="1">
    <location>
        <begin position="71"/>
        <end position="97"/>
    </location>
</feature>
<sequence length="97" mass="10957">PTFTITKNGKEEVLQVGTGDIRTLRLRVRLDRRSRLAVTLRRGDRVAARVKPRTVPAGTRTLRLQLDRRPSAGRRTVRVAATADSRTTTRTLALRVR</sequence>
<dbReference type="Proteomes" id="UP001147653">
    <property type="component" value="Unassembled WGS sequence"/>
</dbReference>
<evidence type="ECO:0000313" key="3">
    <source>
        <dbReference type="Proteomes" id="UP001147653"/>
    </source>
</evidence>
<comment type="caution">
    <text evidence="2">The sequence shown here is derived from an EMBL/GenBank/DDBJ whole genome shotgun (WGS) entry which is preliminary data.</text>
</comment>
<proteinExistence type="predicted"/>
<keyword evidence="3" id="KW-1185">Reference proteome</keyword>
<dbReference type="AlphaFoldDB" id="A0A9X3NF42"/>
<accession>A0A9X3NF42</accession>
<evidence type="ECO:0000313" key="2">
    <source>
        <dbReference type="EMBL" id="MDA0185368.1"/>
    </source>
</evidence>
<dbReference type="EMBL" id="JAPDDP010000110">
    <property type="protein sequence ID" value="MDA0185368.1"/>
    <property type="molecule type" value="Genomic_DNA"/>
</dbReference>
<name>A0A9X3NF42_9ACTN</name>
<organism evidence="2 3">
    <name type="scientific">Solirubrobacter phytolaccae</name>
    <dbReference type="NCBI Taxonomy" id="1404360"/>
    <lineage>
        <taxon>Bacteria</taxon>
        <taxon>Bacillati</taxon>
        <taxon>Actinomycetota</taxon>
        <taxon>Thermoleophilia</taxon>
        <taxon>Solirubrobacterales</taxon>
        <taxon>Solirubrobacteraceae</taxon>
        <taxon>Solirubrobacter</taxon>
    </lineage>
</organism>
<feature type="non-terminal residue" evidence="2">
    <location>
        <position position="1"/>
    </location>
</feature>
<evidence type="ECO:0000256" key="1">
    <source>
        <dbReference type="SAM" id="MobiDB-lite"/>
    </source>
</evidence>
<feature type="compositionally biased region" description="Low complexity" evidence="1">
    <location>
        <begin position="78"/>
        <end position="97"/>
    </location>
</feature>
<protein>
    <submittedName>
        <fullName evidence="2">Uncharacterized protein</fullName>
    </submittedName>
</protein>
<dbReference type="RefSeq" id="WP_270029869.1">
    <property type="nucleotide sequence ID" value="NZ_JAPDDP010000110.1"/>
</dbReference>